<dbReference type="Pfam" id="PF13672">
    <property type="entry name" value="PP2C_2"/>
    <property type="match status" value="1"/>
</dbReference>
<evidence type="ECO:0000256" key="2">
    <source>
        <dbReference type="SAM" id="Phobius"/>
    </source>
</evidence>
<dbReference type="RefSeq" id="WP_248590468.1">
    <property type="nucleotide sequence ID" value="NZ_BAABEB010000003.1"/>
</dbReference>
<accession>A0ABY4L6V3</accession>
<reference evidence="4 5" key="1">
    <citation type="submission" date="2020-04" db="EMBL/GenBank/DDBJ databases">
        <title>Thermobifida alba genome sequencing and assembly.</title>
        <authorList>
            <person name="Luzics S."/>
            <person name="Horvath B."/>
            <person name="Nagy I."/>
            <person name="Toth A."/>
            <person name="Nagy I."/>
            <person name="Kukolya J."/>
        </authorList>
    </citation>
    <scope>NUCLEOTIDE SEQUENCE [LARGE SCALE GENOMIC DNA]</scope>
    <source>
        <strain evidence="4 5">DSM 43795</strain>
    </source>
</reference>
<name>A0ABY4L6V3_THEAE</name>
<feature type="region of interest" description="Disordered" evidence="1">
    <location>
        <begin position="49"/>
        <end position="141"/>
    </location>
</feature>
<keyword evidence="2" id="KW-1133">Transmembrane helix</keyword>
<sequence length="407" mass="43043">MLVVLALLIVVCGLYLPTAATPFVVAALLAVLACGVVLLAVPALQGGHRSEERTVRGSLEAAEKPGRPRTAGASRPAGKPERPALLPGQSGLPDSGAEQTEEREAAPEGSGEPAEQNGQAIPAPPFFRQRSSLSGEPWRLPARPAHSGLAADQATIGDLEVRGASVVGPGHRVGGTVGKPRQDAYRLGCDSVGEHVIAALADGMSDSEHSDAGAGVAVAALVGAFRKELDQRGSVDFLGAEEAFLAAARQMYNAAQQRGWNPENDVRSVALTAVVPTRAGADGFRRVLLSGIGDTSAWKLCGDRWTLLLGGKEHGYDEGRVHHFLPNTPRQVRTTEVWLRNGEVLVLATDGLGDILRVPSAAHWFAEQWAAPVSALGLLWQVGYEEAQYNDDRTAVVLWTPRTVETR</sequence>
<keyword evidence="2" id="KW-0472">Membrane</keyword>
<evidence type="ECO:0000259" key="3">
    <source>
        <dbReference type="Pfam" id="PF13672"/>
    </source>
</evidence>
<dbReference type="InterPro" id="IPR036457">
    <property type="entry name" value="PPM-type-like_dom_sf"/>
</dbReference>
<keyword evidence="2" id="KW-0812">Transmembrane</keyword>
<organism evidence="4 5">
    <name type="scientific">Thermobifida alba</name>
    <name type="common">Thermomonospora alba</name>
    <dbReference type="NCBI Taxonomy" id="53522"/>
    <lineage>
        <taxon>Bacteria</taxon>
        <taxon>Bacillati</taxon>
        <taxon>Actinomycetota</taxon>
        <taxon>Actinomycetes</taxon>
        <taxon>Streptosporangiales</taxon>
        <taxon>Nocardiopsidaceae</taxon>
        <taxon>Thermobifida</taxon>
    </lineage>
</organism>
<proteinExistence type="predicted"/>
<dbReference type="Proteomes" id="UP000832041">
    <property type="component" value="Chromosome"/>
</dbReference>
<dbReference type="SUPFAM" id="SSF81606">
    <property type="entry name" value="PP2C-like"/>
    <property type="match status" value="1"/>
</dbReference>
<gene>
    <name evidence="4" type="ORF">FOF52_14310</name>
</gene>
<evidence type="ECO:0000313" key="5">
    <source>
        <dbReference type="Proteomes" id="UP000832041"/>
    </source>
</evidence>
<feature type="compositionally biased region" description="Basic and acidic residues" evidence="1">
    <location>
        <begin position="49"/>
        <end position="66"/>
    </location>
</feature>
<evidence type="ECO:0000313" key="4">
    <source>
        <dbReference type="EMBL" id="UPT21993.1"/>
    </source>
</evidence>
<dbReference type="InterPro" id="IPR001932">
    <property type="entry name" value="PPM-type_phosphatase-like_dom"/>
</dbReference>
<evidence type="ECO:0000256" key="1">
    <source>
        <dbReference type="SAM" id="MobiDB-lite"/>
    </source>
</evidence>
<protein>
    <recommendedName>
        <fullName evidence="3">PPM-type phosphatase domain-containing protein</fullName>
    </recommendedName>
</protein>
<dbReference type="EMBL" id="CP051627">
    <property type="protein sequence ID" value="UPT21993.1"/>
    <property type="molecule type" value="Genomic_DNA"/>
</dbReference>
<keyword evidence="5" id="KW-1185">Reference proteome</keyword>
<feature type="transmembrane region" description="Helical" evidence="2">
    <location>
        <begin position="23"/>
        <end position="44"/>
    </location>
</feature>
<dbReference type="Gene3D" id="3.60.40.10">
    <property type="entry name" value="PPM-type phosphatase domain"/>
    <property type="match status" value="1"/>
</dbReference>
<feature type="domain" description="PPM-type phosphatase" evidence="3">
    <location>
        <begin position="177"/>
        <end position="370"/>
    </location>
</feature>